<comment type="subcellular location">
    <subcellularLocation>
        <location evidence="1">Secreted</location>
    </subcellularLocation>
</comment>
<evidence type="ECO:0000259" key="9">
    <source>
        <dbReference type="Pfam" id="PF00720"/>
    </source>
</evidence>
<evidence type="ECO:0000256" key="6">
    <source>
        <dbReference type="ARBA" id="ARBA00022900"/>
    </source>
</evidence>
<keyword evidence="5 8" id="KW-0646">Protease inhibitor</keyword>
<dbReference type="InterPro" id="IPR000691">
    <property type="entry name" value="Prot_inh_I16_SSI"/>
</dbReference>
<evidence type="ECO:0000256" key="3">
    <source>
        <dbReference type="ARBA" id="ARBA00011738"/>
    </source>
</evidence>
<keyword evidence="11" id="KW-1185">Reference proteome</keyword>
<proteinExistence type="inferred from homology"/>
<dbReference type="SUPFAM" id="SSF55399">
    <property type="entry name" value="Subtilisin inhibitor"/>
    <property type="match status" value="1"/>
</dbReference>
<keyword evidence="7" id="KW-1015">Disulfide bond</keyword>
<evidence type="ECO:0000256" key="4">
    <source>
        <dbReference type="ARBA" id="ARBA00022525"/>
    </source>
</evidence>
<dbReference type="PROSITE" id="PS00999">
    <property type="entry name" value="SSI"/>
    <property type="match status" value="1"/>
</dbReference>
<evidence type="ECO:0000256" key="8">
    <source>
        <dbReference type="RuleBase" id="RU003471"/>
    </source>
</evidence>
<dbReference type="EMBL" id="QQBC01000001">
    <property type="protein sequence ID" value="RDI68938.1"/>
    <property type="molecule type" value="Genomic_DNA"/>
</dbReference>
<comment type="similarity">
    <text evidence="2 8">Belongs to the protease inhibitor I16 (SSI) family.</text>
</comment>
<keyword evidence="6 8" id="KW-0722">Serine protease inhibitor</keyword>
<evidence type="ECO:0000256" key="5">
    <source>
        <dbReference type="ARBA" id="ARBA00022690"/>
    </source>
</evidence>
<organism evidence="10 11">
    <name type="scientific">Nocardia pseudobrasiliensis</name>
    <dbReference type="NCBI Taxonomy" id="45979"/>
    <lineage>
        <taxon>Bacteria</taxon>
        <taxon>Bacillati</taxon>
        <taxon>Actinomycetota</taxon>
        <taxon>Actinomycetes</taxon>
        <taxon>Mycobacteriales</taxon>
        <taxon>Nocardiaceae</taxon>
        <taxon>Nocardia</taxon>
    </lineage>
</organism>
<accession>A0A370IDZ9</accession>
<dbReference type="AlphaFoldDB" id="A0A370IDZ9"/>
<protein>
    <submittedName>
        <fullName evidence="10">Subtilisin inhibitor-like</fullName>
    </submittedName>
</protein>
<evidence type="ECO:0000313" key="10">
    <source>
        <dbReference type="EMBL" id="RDI68938.1"/>
    </source>
</evidence>
<dbReference type="RefSeq" id="WP_067990712.1">
    <property type="nucleotide sequence ID" value="NZ_QQBC01000001.1"/>
</dbReference>
<dbReference type="GO" id="GO:0004867">
    <property type="term" value="F:serine-type endopeptidase inhibitor activity"/>
    <property type="evidence" value="ECO:0007669"/>
    <property type="project" value="UniProtKB-KW"/>
</dbReference>
<feature type="domain" description="Subtilisin inhibitor" evidence="9">
    <location>
        <begin position="35"/>
        <end position="125"/>
    </location>
</feature>
<reference evidence="10 11" key="1">
    <citation type="submission" date="2018-07" db="EMBL/GenBank/DDBJ databases">
        <title>Genomic Encyclopedia of Type Strains, Phase IV (KMG-IV): sequencing the most valuable type-strain genomes for metagenomic binning, comparative biology and taxonomic classification.</title>
        <authorList>
            <person name="Goeker M."/>
        </authorList>
    </citation>
    <scope>NUCLEOTIDE SEQUENCE [LARGE SCALE GENOMIC DNA]</scope>
    <source>
        <strain evidence="10 11">DSM 44290</strain>
    </source>
</reference>
<evidence type="ECO:0000256" key="7">
    <source>
        <dbReference type="ARBA" id="ARBA00023157"/>
    </source>
</evidence>
<comment type="subunit">
    <text evidence="3">Homodimer.</text>
</comment>
<dbReference type="STRING" id="1210086.GCA_001613105_00327"/>
<dbReference type="Pfam" id="PF00720">
    <property type="entry name" value="SSI"/>
    <property type="match status" value="1"/>
</dbReference>
<dbReference type="InterPro" id="IPR023549">
    <property type="entry name" value="Subtilisin_inhibitor"/>
</dbReference>
<comment type="caution">
    <text evidence="10">The sequence shown here is derived from an EMBL/GenBank/DDBJ whole genome shotgun (WGS) entry which is preliminary data.</text>
</comment>
<dbReference type="PRINTS" id="PR00294">
    <property type="entry name" value="SSBTLNINHBTR"/>
</dbReference>
<dbReference type="Proteomes" id="UP000254869">
    <property type="component" value="Unassembled WGS sequence"/>
</dbReference>
<dbReference type="InterPro" id="IPR036819">
    <property type="entry name" value="Subtilisin_inhibitor-like_sf"/>
</dbReference>
<evidence type="ECO:0000256" key="2">
    <source>
        <dbReference type="ARBA" id="ARBA00010472"/>
    </source>
</evidence>
<name>A0A370IDZ9_9NOCA</name>
<gene>
    <name evidence="10" type="ORF">DFR76_101474</name>
</gene>
<sequence>MSVLVRVMGVVGAVLAAGMWAPMGAAQGEPGGRTASVLALTVARGPSLEQASSQRVVFLICAPIVWGTHPKAAAACAELTTAGGDFTKTQGEPLRVCTQEYDPVTVAADGTWSNTTVRYRQTFPNACAVGGNSVAVFDF</sequence>
<dbReference type="InterPro" id="IPR020054">
    <property type="entry name" value="Prot_inh_SSI_I16_CS"/>
</dbReference>
<dbReference type="GO" id="GO:0005576">
    <property type="term" value="C:extracellular region"/>
    <property type="evidence" value="ECO:0007669"/>
    <property type="project" value="UniProtKB-SubCell"/>
</dbReference>
<dbReference type="Gene3D" id="3.30.350.10">
    <property type="entry name" value="Subtilisin inhibitor-like"/>
    <property type="match status" value="1"/>
</dbReference>
<keyword evidence="4" id="KW-0964">Secreted</keyword>
<evidence type="ECO:0000256" key="1">
    <source>
        <dbReference type="ARBA" id="ARBA00004613"/>
    </source>
</evidence>
<evidence type="ECO:0000313" key="11">
    <source>
        <dbReference type="Proteomes" id="UP000254869"/>
    </source>
</evidence>